<feature type="region of interest" description="Disordered" evidence="5">
    <location>
        <begin position="144"/>
        <end position="206"/>
    </location>
</feature>
<protein>
    <recommendedName>
        <fullName evidence="6">HTH myb-type domain-containing protein</fullName>
    </recommendedName>
</protein>
<feature type="region of interest" description="Disordered" evidence="5">
    <location>
        <begin position="238"/>
        <end position="264"/>
    </location>
</feature>
<proteinExistence type="predicted"/>
<organism evidence="7">
    <name type="scientific">Hanusia phi</name>
    <dbReference type="NCBI Taxonomy" id="3032"/>
    <lineage>
        <taxon>Eukaryota</taxon>
        <taxon>Cryptophyceae</taxon>
        <taxon>Pyrenomonadales</taxon>
        <taxon>Geminigeraceae</taxon>
        <taxon>Hanusia</taxon>
    </lineage>
</organism>
<reference evidence="7" key="1">
    <citation type="submission" date="2021-01" db="EMBL/GenBank/DDBJ databases">
        <authorList>
            <person name="Corre E."/>
            <person name="Pelletier E."/>
            <person name="Niang G."/>
            <person name="Scheremetjew M."/>
            <person name="Finn R."/>
            <person name="Kale V."/>
            <person name="Holt S."/>
            <person name="Cochrane G."/>
            <person name="Meng A."/>
            <person name="Brown T."/>
            <person name="Cohen L."/>
        </authorList>
    </citation>
    <scope>NUCLEOTIDE SEQUENCE</scope>
    <source>
        <strain evidence="7">CCMP325</strain>
    </source>
</reference>
<feature type="domain" description="HTH myb-type" evidence="6">
    <location>
        <begin position="91"/>
        <end position="138"/>
    </location>
</feature>
<dbReference type="AlphaFoldDB" id="A0A7S0DXZ0"/>
<sequence>MMFTDSANHALGTPAIGGHFAPNDDQRSTRDIRDGVDMNDHDSAILRENARLKQELAEAKDELNRLREALQDREEHKKMIEQDAEFHTRYWLPEEHQRFLVGLKMYGHKDIKSIARFVGTRSSTQVRTHAQKYFMKLDKHGKSLQDLGLPERPEQGLKEESGLDDTDSKLSDSNQRKKMKMNKSDSKGSVSPASSRESSDGSSQRWQPIASEGVLGVPMDHQNGFSNNFAPGGAGGIAAAGLGIPTQQPNPHQQSHHQAQPAGSGNVFMAMNPVGVVGNTNCMGTMGTVPQFFIAGDPAAFRSMQARAQGLGGPAPSMAVSSHMIGGMQPALQYPPMQQSVGQQPQQPPPQQPPPPHQQQPQHQFPFGQALPTFWPTGP</sequence>
<evidence type="ECO:0000256" key="1">
    <source>
        <dbReference type="ARBA" id="ARBA00023015"/>
    </source>
</evidence>
<dbReference type="Gene3D" id="1.10.10.60">
    <property type="entry name" value="Homeodomain-like"/>
    <property type="match status" value="1"/>
</dbReference>
<feature type="compositionally biased region" description="Low complexity" evidence="5">
    <location>
        <begin position="191"/>
        <end position="203"/>
    </location>
</feature>
<dbReference type="InterPro" id="IPR009057">
    <property type="entry name" value="Homeodomain-like_sf"/>
</dbReference>
<feature type="compositionally biased region" description="Low complexity" evidence="5">
    <location>
        <begin position="359"/>
        <end position="369"/>
    </location>
</feature>
<evidence type="ECO:0000256" key="3">
    <source>
        <dbReference type="ARBA" id="ARBA00023242"/>
    </source>
</evidence>
<dbReference type="InterPro" id="IPR017930">
    <property type="entry name" value="Myb_dom"/>
</dbReference>
<name>A0A7S0DXZ0_9CRYP</name>
<dbReference type="CDD" id="cd00167">
    <property type="entry name" value="SANT"/>
    <property type="match status" value="1"/>
</dbReference>
<keyword evidence="1" id="KW-0805">Transcription regulation</keyword>
<feature type="compositionally biased region" description="Low complexity" evidence="5">
    <location>
        <begin position="335"/>
        <end position="345"/>
    </location>
</feature>
<gene>
    <name evidence="7" type="ORF">HPHI1048_LOCUS2064</name>
</gene>
<dbReference type="InterPro" id="IPR006447">
    <property type="entry name" value="Myb_dom_plants"/>
</dbReference>
<feature type="coiled-coil region" evidence="4">
    <location>
        <begin position="42"/>
        <end position="83"/>
    </location>
</feature>
<feature type="region of interest" description="Disordered" evidence="5">
    <location>
        <begin position="328"/>
        <end position="379"/>
    </location>
</feature>
<feature type="compositionally biased region" description="Basic and acidic residues" evidence="5">
    <location>
        <begin position="144"/>
        <end position="170"/>
    </location>
</feature>
<keyword evidence="3" id="KW-0539">Nucleus</keyword>
<evidence type="ECO:0000256" key="2">
    <source>
        <dbReference type="ARBA" id="ARBA00023163"/>
    </source>
</evidence>
<dbReference type="SMART" id="SM00717">
    <property type="entry name" value="SANT"/>
    <property type="match status" value="1"/>
</dbReference>
<accession>A0A7S0DXZ0</accession>
<dbReference type="SUPFAM" id="SSF46689">
    <property type="entry name" value="Homeodomain-like"/>
    <property type="match status" value="1"/>
</dbReference>
<dbReference type="EMBL" id="HBEO01002909">
    <property type="protein sequence ID" value="CAD8468713.1"/>
    <property type="molecule type" value="Transcribed_RNA"/>
</dbReference>
<evidence type="ECO:0000256" key="5">
    <source>
        <dbReference type="SAM" id="MobiDB-lite"/>
    </source>
</evidence>
<feature type="compositionally biased region" description="Basic and acidic residues" evidence="5">
    <location>
        <begin position="22"/>
        <end position="32"/>
    </location>
</feature>
<evidence type="ECO:0000313" key="7">
    <source>
        <dbReference type="EMBL" id="CAD8468713.1"/>
    </source>
</evidence>
<evidence type="ECO:0000256" key="4">
    <source>
        <dbReference type="SAM" id="Coils"/>
    </source>
</evidence>
<feature type="region of interest" description="Disordered" evidence="5">
    <location>
        <begin position="1"/>
        <end position="32"/>
    </location>
</feature>
<feature type="compositionally biased region" description="Pro residues" evidence="5">
    <location>
        <begin position="346"/>
        <end position="358"/>
    </location>
</feature>
<dbReference type="PROSITE" id="PS51294">
    <property type="entry name" value="HTH_MYB"/>
    <property type="match status" value="1"/>
</dbReference>
<dbReference type="PANTHER" id="PTHR44042:SF67">
    <property type="entry name" value="MYB-LIKE PROTEIN I"/>
    <property type="match status" value="1"/>
</dbReference>
<dbReference type="PANTHER" id="PTHR44042">
    <property type="entry name" value="DUPLICATED HOMEODOMAIN-LIKE SUPERFAMILY PROTEIN-RELATED"/>
    <property type="match status" value="1"/>
</dbReference>
<dbReference type="InterPro" id="IPR001005">
    <property type="entry name" value="SANT/Myb"/>
</dbReference>
<feature type="compositionally biased region" description="Low complexity" evidence="5">
    <location>
        <begin position="239"/>
        <end position="261"/>
    </location>
</feature>
<evidence type="ECO:0000259" key="6">
    <source>
        <dbReference type="PROSITE" id="PS51294"/>
    </source>
</evidence>
<dbReference type="NCBIfam" id="TIGR01557">
    <property type="entry name" value="myb_SHAQKYF"/>
    <property type="match status" value="1"/>
</dbReference>
<keyword evidence="2" id="KW-0804">Transcription</keyword>
<dbReference type="GO" id="GO:0003677">
    <property type="term" value="F:DNA binding"/>
    <property type="evidence" value="ECO:0007669"/>
    <property type="project" value="InterPro"/>
</dbReference>
<keyword evidence="4" id="KW-0175">Coiled coil</keyword>
<dbReference type="Pfam" id="PF00249">
    <property type="entry name" value="Myb_DNA-binding"/>
    <property type="match status" value="1"/>
</dbReference>